<proteinExistence type="predicted"/>
<name>A0A645GR58_9ZZZZ</name>
<evidence type="ECO:0000256" key="1">
    <source>
        <dbReference type="SAM" id="MobiDB-lite"/>
    </source>
</evidence>
<organism evidence="2">
    <name type="scientific">bioreactor metagenome</name>
    <dbReference type="NCBI Taxonomy" id="1076179"/>
    <lineage>
        <taxon>unclassified sequences</taxon>
        <taxon>metagenomes</taxon>
        <taxon>ecological metagenomes</taxon>
    </lineage>
</organism>
<reference evidence="2" key="1">
    <citation type="submission" date="2019-08" db="EMBL/GenBank/DDBJ databases">
        <authorList>
            <person name="Kucharzyk K."/>
            <person name="Murdoch R.W."/>
            <person name="Higgins S."/>
            <person name="Loffler F."/>
        </authorList>
    </citation>
    <scope>NUCLEOTIDE SEQUENCE</scope>
</reference>
<protein>
    <submittedName>
        <fullName evidence="2">Uncharacterized protein</fullName>
    </submittedName>
</protein>
<comment type="caution">
    <text evidence="2">The sequence shown here is derived from an EMBL/GenBank/DDBJ whole genome shotgun (WGS) entry which is preliminary data.</text>
</comment>
<gene>
    <name evidence="2" type="ORF">SDC9_175853</name>
</gene>
<accession>A0A645GR58</accession>
<dbReference type="EMBL" id="VSSQ01078699">
    <property type="protein sequence ID" value="MPN28412.1"/>
    <property type="molecule type" value="Genomic_DNA"/>
</dbReference>
<dbReference type="AlphaFoldDB" id="A0A645GR58"/>
<sequence>MRHFCQQKRDYVIGNLLADRIGFIRCISCIGQFGIHHRNHLFGVYLYALTAYAIHGMKNGYAVTPRRRTGYHDVGKLRHTRIMVMIQFNDHFFRPQQPGGGITDTAGQPNPAIRRDG</sequence>
<feature type="region of interest" description="Disordered" evidence="1">
    <location>
        <begin position="95"/>
        <end position="117"/>
    </location>
</feature>
<evidence type="ECO:0000313" key="2">
    <source>
        <dbReference type="EMBL" id="MPN28412.1"/>
    </source>
</evidence>